<evidence type="ECO:0000313" key="3">
    <source>
        <dbReference type="EMBL" id="KAH0601919.1"/>
    </source>
</evidence>
<evidence type="ECO:0000256" key="2">
    <source>
        <dbReference type="SAM" id="Phobius"/>
    </source>
</evidence>
<evidence type="ECO:0000313" key="4">
    <source>
        <dbReference type="Proteomes" id="UP000764110"/>
    </source>
</evidence>
<keyword evidence="2" id="KW-0472">Membrane</keyword>
<proteinExistence type="predicted"/>
<comment type="caution">
    <text evidence="3">The sequence shown here is derived from an EMBL/GenBank/DDBJ whole genome shotgun (WGS) entry which is preliminary data.</text>
</comment>
<keyword evidence="2" id="KW-1133">Transmembrane helix</keyword>
<feature type="region of interest" description="Disordered" evidence="1">
    <location>
        <begin position="133"/>
        <end position="152"/>
    </location>
</feature>
<dbReference type="EMBL" id="JACEFI010000001">
    <property type="protein sequence ID" value="KAH0601919.1"/>
    <property type="molecule type" value="Genomic_DNA"/>
</dbReference>
<name>A0A9P8SBK1_9HYPO</name>
<dbReference type="AlphaFoldDB" id="A0A9P8SBK1"/>
<gene>
    <name evidence="3" type="ORF">MHUMG1_00798</name>
</gene>
<reference evidence="3 4" key="1">
    <citation type="submission" date="2020-07" db="EMBL/GenBank/DDBJ databases">
        <title>Metarhizium humberi genome.</title>
        <authorList>
            <person name="Lysoe E."/>
        </authorList>
    </citation>
    <scope>NUCLEOTIDE SEQUENCE [LARGE SCALE GENOMIC DNA]</scope>
    <source>
        <strain evidence="3 4">ESALQ1638</strain>
    </source>
</reference>
<protein>
    <submittedName>
        <fullName evidence="3">Uncharacterized protein</fullName>
    </submittedName>
</protein>
<sequence length="302" mass="33153">MLVIRWQTVVNSKEQKERLIHVQFDSSTICIHTRGWDHTSIHIHRESPILLPVGQVPGYSPVRLMYSAEARRLSWCLQLHIASPSWDSSEKHIILCFPTGAVGQLTVAAHLLALIILIAFAWCSSGGVRKPLTPSDRASNQNHPTNAEQDAEAPLRINRQLAPAVPDPPFFPPACAPELPPSVAASLTGSPSSPTQPTYSRQVCCCFFIRHGKTARLRDYETTRLPGYRAKGTKAHTAGLPTHETPRHIQTHHSIPGPRPHAATIVKGLLHTSPTHRSRRQVESPVAPCSQVRLCSCASPTG</sequence>
<keyword evidence="4" id="KW-1185">Reference proteome</keyword>
<feature type="compositionally biased region" description="Polar residues" evidence="1">
    <location>
        <begin position="136"/>
        <end position="148"/>
    </location>
</feature>
<organism evidence="3 4">
    <name type="scientific">Metarhizium humberi</name>
    <dbReference type="NCBI Taxonomy" id="2596975"/>
    <lineage>
        <taxon>Eukaryota</taxon>
        <taxon>Fungi</taxon>
        <taxon>Dikarya</taxon>
        <taxon>Ascomycota</taxon>
        <taxon>Pezizomycotina</taxon>
        <taxon>Sordariomycetes</taxon>
        <taxon>Hypocreomycetidae</taxon>
        <taxon>Hypocreales</taxon>
        <taxon>Clavicipitaceae</taxon>
        <taxon>Metarhizium</taxon>
    </lineage>
</organism>
<feature type="transmembrane region" description="Helical" evidence="2">
    <location>
        <begin position="93"/>
        <end position="122"/>
    </location>
</feature>
<dbReference type="Proteomes" id="UP000764110">
    <property type="component" value="Unassembled WGS sequence"/>
</dbReference>
<accession>A0A9P8SBK1</accession>
<keyword evidence="2" id="KW-0812">Transmembrane</keyword>
<evidence type="ECO:0000256" key="1">
    <source>
        <dbReference type="SAM" id="MobiDB-lite"/>
    </source>
</evidence>
<feature type="region of interest" description="Disordered" evidence="1">
    <location>
        <begin position="233"/>
        <end position="258"/>
    </location>
</feature>